<evidence type="ECO:0000313" key="2">
    <source>
        <dbReference type="EMBL" id="GEU67676.1"/>
    </source>
</evidence>
<organism evidence="2">
    <name type="scientific">Tanacetum cinerariifolium</name>
    <name type="common">Dalmatian daisy</name>
    <name type="synonym">Chrysanthemum cinerariifolium</name>
    <dbReference type="NCBI Taxonomy" id="118510"/>
    <lineage>
        <taxon>Eukaryota</taxon>
        <taxon>Viridiplantae</taxon>
        <taxon>Streptophyta</taxon>
        <taxon>Embryophyta</taxon>
        <taxon>Tracheophyta</taxon>
        <taxon>Spermatophyta</taxon>
        <taxon>Magnoliopsida</taxon>
        <taxon>eudicotyledons</taxon>
        <taxon>Gunneridae</taxon>
        <taxon>Pentapetalae</taxon>
        <taxon>asterids</taxon>
        <taxon>campanulids</taxon>
        <taxon>Asterales</taxon>
        <taxon>Asteraceae</taxon>
        <taxon>Asteroideae</taxon>
        <taxon>Anthemideae</taxon>
        <taxon>Anthemidinae</taxon>
        <taxon>Tanacetum</taxon>
    </lineage>
</organism>
<accession>A0A6L2M0W8</accession>
<keyword evidence="1" id="KW-0472">Membrane</keyword>
<keyword evidence="1" id="KW-1133">Transmembrane helix</keyword>
<comment type="caution">
    <text evidence="2">The sequence shown here is derived from an EMBL/GenBank/DDBJ whole genome shotgun (WGS) entry which is preliminary data.</text>
</comment>
<feature type="transmembrane region" description="Helical" evidence="1">
    <location>
        <begin position="492"/>
        <end position="509"/>
    </location>
</feature>
<evidence type="ECO:0000256" key="1">
    <source>
        <dbReference type="SAM" id="Phobius"/>
    </source>
</evidence>
<dbReference type="EMBL" id="BKCJ010005610">
    <property type="protein sequence ID" value="GEU67676.1"/>
    <property type="molecule type" value="Genomic_DNA"/>
</dbReference>
<evidence type="ECO:0008006" key="3">
    <source>
        <dbReference type="Google" id="ProtNLM"/>
    </source>
</evidence>
<proteinExistence type="predicted"/>
<reference evidence="2" key="1">
    <citation type="journal article" date="2019" name="Sci. Rep.">
        <title>Draft genome of Tanacetum cinerariifolium, the natural source of mosquito coil.</title>
        <authorList>
            <person name="Yamashiro T."/>
            <person name="Shiraishi A."/>
            <person name="Satake H."/>
            <person name="Nakayama K."/>
        </authorList>
    </citation>
    <scope>NUCLEOTIDE SEQUENCE</scope>
</reference>
<gene>
    <name evidence="2" type="ORF">Tci_039654</name>
</gene>
<dbReference type="AlphaFoldDB" id="A0A6L2M0W8"/>
<protein>
    <recommendedName>
        <fullName evidence="3">Reverse transcriptase domain-containing protein</fullName>
    </recommendedName>
</protein>
<keyword evidence="1" id="KW-0812">Transmembrane</keyword>
<name>A0A6L2M0W8_TANCI</name>
<sequence>MRIDELHKFSDGTLNDVRNALNDRLKGIRMQYLPSTIWRKGDKDRAAAMIQAIEKMLKTRRIMRSLEKFVGGRLRVEDLQLGVESYQKKLNLMRPDTYRSDLKRREAYTAHSNPRGFIYHNKDKKNRLMRIDELHKFSDGTLNDVRNALDDHAEDEEDNEESGKVRWWKTYLPSTIWRKGDKDRAAAMIQAIEKMLKTRRIMRSLEKFVGGRLDDGNPSRAIIKQALGSNSLVHSYRALSTLRRFGLRMAGAAAKPCQGDSSKFYLIIGSIYTDQQGTVESDKLIKSSVEDLVPIPSESEDTSGSDSEYDLFSCDDFSPIDVPKGKFMTFSNPLYASNNDFTSSDDESLSDEDVPKDNVLENIMNKDSYDEPDLLVTPLFDANEDECFDPGDDVDEIELLLHRDPSTLKMSVASILEGFTNEPPLEENDDLFDLESKENKWKKILYDAPIDDLMTEDKVFYPRIPEKIFSPTYVRLPLRIAIIFSSHMLSEFFFLISPIWWILLFSLLCE</sequence>